<feature type="signal peptide" evidence="2">
    <location>
        <begin position="1"/>
        <end position="27"/>
    </location>
</feature>
<dbReference type="PANTHER" id="PTHR12872">
    <property type="entry name" value="ALPHA-N-ACETYLGLUCOSAMINIDASE"/>
    <property type="match status" value="1"/>
</dbReference>
<dbReference type="Pfam" id="PF12972">
    <property type="entry name" value="NAGLU_C"/>
    <property type="match status" value="1"/>
</dbReference>
<evidence type="ECO:0000313" key="7">
    <source>
        <dbReference type="Proteomes" id="UP001589810"/>
    </source>
</evidence>
<proteinExistence type="predicted"/>
<evidence type="ECO:0000256" key="1">
    <source>
        <dbReference type="ARBA" id="ARBA00022801"/>
    </source>
</evidence>
<dbReference type="InterPro" id="IPR024240">
    <property type="entry name" value="NAGLU_N"/>
</dbReference>
<dbReference type="InterPro" id="IPR007781">
    <property type="entry name" value="NAGLU"/>
</dbReference>
<dbReference type="Gene3D" id="3.30.379.10">
    <property type="entry name" value="Chitobiase/beta-hexosaminidase domain 2-like"/>
    <property type="match status" value="1"/>
</dbReference>
<feature type="domain" description="Alpha-N-acetylglucosaminidase C-terminal" evidence="5">
    <location>
        <begin position="457"/>
        <end position="714"/>
    </location>
</feature>
<dbReference type="Gene3D" id="3.20.20.80">
    <property type="entry name" value="Glycosidases"/>
    <property type="match status" value="1"/>
</dbReference>
<evidence type="ECO:0000259" key="4">
    <source>
        <dbReference type="Pfam" id="PF12971"/>
    </source>
</evidence>
<gene>
    <name evidence="6" type="ORF">ACFFH7_02180</name>
</gene>
<dbReference type="PROSITE" id="PS51318">
    <property type="entry name" value="TAT"/>
    <property type="match status" value="1"/>
</dbReference>
<evidence type="ECO:0000259" key="5">
    <source>
        <dbReference type="Pfam" id="PF12972"/>
    </source>
</evidence>
<keyword evidence="7" id="KW-1185">Reference proteome</keyword>
<protein>
    <submittedName>
        <fullName evidence="6">Alpha-N-acetylglucosaminidase TIM-barrel domain-containing protein</fullName>
    </submittedName>
</protein>
<reference evidence="6 7" key="1">
    <citation type="submission" date="2024-09" db="EMBL/GenBank/DDBJ databases">
        <authorList>
            <person name="Sun Q."/>
            <person name="Mori K."/>
        </authorList>
    </citation>
    <scope>NUCLEOTIDE SEQUENCE [LARGE SCALE GENOMIC DNA]</scope>
    <source>
        <strain evidence="6 7">TBRC 1432</strain>
    </source>
</reference>
<dbReference type="PANTHER" id="PTHR12872:SF1">
    <property type="entry name" value="ALPHA-N-ACETYLGLUCOSAMINIDASE"/>
    <property type="match status" value="1"/>
</dbReference>
<dbReference type="Pfam" id="PF12971">
    <property type="entry name" value="NAGLU_N"/>
    <property type="match status" value="1"/>
</dbReference>
<keyword evidence="2" id="KW-0732">Signal</keyword>
<evidence type="ECO:0000256" key="2">
    <source>
        <dbReference type="SAM" id="SignalP"/>
    </source>
</evidence>
<dbReference type="RefSeq" id="WP_273939040.1">
    <property type="nucleotide sequence ID" value="NZ_CP097263.1"/>
</dbReference>
<dbReference type="InterPro" id="IPR006311">
    <property type="entry name" value="TAT_signal"/>
</dbReference>
<feature type="domain" description="Alpha-N-acetylglucosaminidase N-terminal" evidence="4">
    <location>
        <begin position="31"/>
        <end position="113"/>
    </location>
</feature>
<name>A0ABV6MK36_9PSEU</name>
<sequence>MRRRTFLRAAAAAGALAWPANGLPAHAASGGVRGMIARYLGPAAGQFELRTLPAAANGLDRFQISGRPGHVVLAGSSPIAQAAAFNWWLKHVANGHISWDYNRLDHLPALLPAPATPITLSSPHRIRLQGNVCWLGYTSPYWDWDRWQQEIDYFAASGYTHVPMYIGHELAYYQLLLDIGYSDQQARSWIPLPAHQPWWWFDNMSNFAEPIPLDLMRRRAELGNRIAERMRELGVTPVVPGFLGFVPTDFGQRHPGVDVIPQGNWGAYVRPSLLNPVEPLYRQLADDFYRQQDRLFPGGQRAYGGDFFQEGGQVGDLDLAAAGASVQRAMQAASPGALWMLQAWSGNPRQQMMAGLDLSTVFVLDLQADVDPQWTKLDAFWGAPWTWGTISNAGGTVVLYGRLPAINTELPAVLADPRRGALAGVHFAPEGNDTNPVLGDFLSDMFWRSQPVDLPAWISDYAARRYGRRDPEADAAWQLLLATAYGMSGNTGNVDTAPDSLFNAQPSLTATSADIYVTGVLPYDPGQLQLALRRLLAADPSLRREATYRYDLLDVARQVLDNAGRTLLPQLNEAFLAGDRTRFRALADHWLDLITLQDNLLGTDARFMVGTWLDHARRSASTPAEAALLDYNARDILTAWGNRAVSDAGLHDYANRDWQGLVGDHYRHRWALFFDSLERGTTVDWFAVNDAWNRRGNTYPSTPTGDTHQVASRVWRTLAADPMFARVTAAVSGSRVDVTVANTNVAGVARRTTVSLSAPDGFDTGGPVNLGDVATGGSAHTAFTVRVPSGYVVKTAMDRIPITATARFGYGATALTNAGYAELLIPAPVQPPYRTVTFTTSVFGQKDNSFAIYTGGADMWGGINEFGTIYRPATLAVGGSVTTEVTAQANTGPWARAGIVIRDDLTTNGTAGYLTLALTPGNGCLLSYDGNGDGELDGLVIAPGFAAPSQLRLTRTGPTTYTGTCSHDGTTWTTVGSVTVPGGGAAQDVGLFAEAASTTTMGLVRFSGFTVT</sequence>
<organism evidence="6 7">
    <name type="scientific">Kutzneria chonburiensis</name>
    <dbReference type="NCBI Taxonomy" id="1483604"/>
    <lineage>
        <taxon>Bacteria</taxon>
        <taxon>Bacillati</taxon>
        <taxon>Actinomycetota</taxon>
        <taxon>Actinomycetes</taxon>
        <taxon>Pseudonocardiales</taxon>
        <taxon>Pseudonocardiaceae</taxon>
        <taxon>Kutzneria</taxon>
    </lineage>
</organism>
<dbReference type="InterPro" id="IPR024732">
    <property type="entry name" value="NAGLU_C"/>
</dbReference>
<dbReference type="Gene3D" id="2.60.120.200">
    <property type="match status" value="1"/>
</dbReference>
<dbReference type="Gene3D" id="1.20.120.670">
    <property type="entry name" value="N-acetyl-b-d-glucoasminidase"/>
    <property type="match status" value="1"/>
</dbReference>
<evidence type="ECO:0000313" key="6">
    <source>
        <dbReference type="EMBL" id="MFC0540266.1"/>
    </source>
</evidence>
<feature type="domain" description="Alpha-N-acetylglucosaminidase tim-barrel" evidence="3">
    <location>
        <begin position="128"/>
        <end position="448"/>
    </location>
</feature>
<dbReference type="EMBL" id="JBHLUD010000001">
    <property type="protein sequence ID" value="MFC0540266.1"/>
    <property type="molecule type" value="Genomic_DNA"/>
</dbReference>
<comment type="caution">
    <text evidence="6">The sequence shown here is derived from an EMBL/GenBank/DDBJ whole genome shotgun (WGS) entry which is preliminary data.</text>
</comment>
<dbReference type="InterPro" id="IPR029018">
    <property type="entry name" value="Hex-like_dom2"/>
</dbReference>
<accession>A0ABV6MK36</accession>
<dbReference type="InterPro" id="IPR024733">
    <property type="entry name" value="NAGLU_tim-barrel"/>
</dbReference>
<dbReference type="Proteomes" id="UP001589810">
    <property type="component" value="Unassembled WGS sequence"/>
</dbReference>
<evidence type="ECO:0000259" key="3">
    <source>
        <dbReference type="Pfam" id="PF05089"/>
    </source>
</evidence>
<dbReference type="Pfam" id="PF05089">
    <property type="entry name" value="NAGLU"/>
    <property type="match status" value="1"/>
</dbReference>
<feature type="chain" id="PRO_5045808847" evidence="2">
    <location>
        <begin position="28"/>
        <end position="1012"/>
    </location>
</feature>
<keyword evidence="1" id="KW-0378">Hydrolase</keyword>